<gene>
    <name evidence="1" type="ORF">KSB_19760</name>
</gene>
<evidence type="ECO:0000313" key="2">
    <source>
        <dbReference type="Proteomes" id="UP000654345"/>
    </source>
</evidence>
<keyword evidence="2" id="KW-1185">Reference proteome</keyword>
<proteinExistence type="predicted"/>
<organism evidence="1 2">
    <name type="scientific">Ktedonobacter robiniae</name>
    <dbReference type="NCBI Taxonomy" id="2778365"/>
    <lineage>
        <taxon>Bacteria</taxon>
        <taxon>Bacillati</taxon>
        <taxon>Chloroflexota</taxon>
        <taxon>Ktedonobacteria</taxon>
        <taxon>Ktedonobacterales</taxon>
        <taxon>Ktedonobacteraceae</taxon>
        <taxon>Ktedonobacter</taxon>
    </lineage>
</organism>
<accession>A0ABQ3UL92</accession>
<evidence type="ECO:0000313" key="1">
    <source>
        <dbReference type="EMBL" id="GHO53501.1"/>
    </source>
</evidence>
<name>A0ABQ3UL92_9CHLR</name>
<dbReference type="RefSeq" id="WP_201370324.1">
    <property type="nucleotide sequence ID" value="NZ_BNJG01000001.1"/>
</dbReference>
<dbReference type="Proteomes" id="UP000654345">
    <property type="component" value="Unassembled WGS sequence"/>
</dbReference>
<reference evidence="1 2" key="1">
    <citation type="journal article" date="2021" name="Int. J. Syst. Evol. Microbiol.">
        <title>Reticulibacter mediterranei gen. nov., sp. nov., within the new family Reticulibacteraceae fam. nov., and Ktedonospora formicarum gen. nov., sp. nov., Ktedonobacter robiniae sp. nov., Dictyobacter formicarum sp. nov. and Dictyobacter arantiisoli sp. nov., belonging to the class Ktedonobacteria.</title>
        <authorList>
            <person name="Yabe S."/>
            <person name="Zheng Y."/>
            <person name="Wang C.M."/>
            <person name="Sakai Y."/>
            <person name="Abe K."/>
            <person name="Yokota A."/>
            <person name="Donadio S."/>
            <person name="Cavaletti L."/>
            <person name="Monciardini P."/>
        </authorList>
    </citation>
    <scope>NUCLEOTIDE SEQUENCE [LARGE SCALE GENOMIC DNA]</scope>
    <source>
        <strain evidence="1 2">SOSP1-30</strain>
    </source>
</reference>
<protein>
    <submittedName>
        <fullName evidence="1">Uncharacterized protein</fullName>
    </submittedName>
</protein>
<comment type="caution">
    <text evidence="1">The sequence shown here is derived from an EMBL/GenBank/DDBJ whole genome shotgun (WGS) entry which is preliminary data.</text>
</comment>
<dbReference type="EMBL" id="BNJG01000001">
    <property type="protein sequence ID" value="GHO53501.1"/>
    <property type="molecule type" value="Genomic_DNA"/>
</dbReference>
<sequence>MATNCDFSRSSFLMEQYQKEMELIALALQEESQDEREERLGLVARSWSLTAACFQSQLEPNEAVTFAPVALARP</sequence>